<dbReference type="PANTHER" id="PTHR24421">
    <property type="entry name" value="NITRATE/NITRITE SENSOR PROTEIN NARX-RELATED"/>
    <property type="match status" value="1"/>
</dbReference>
<feature type="region of interest" description="Disordered" evidence="4">
    <location>
        <begin position="559"/>
        <end position="583"/>
    </location>
</feature>
<evidence type="ECO:0000313" key="7">
    <source>
        <dbReference type="EMBL" id="MFB9734249.1"/>
    </source>
</evidence>
<dbReference type="Gene3D" id="3.30.565.10">
    <property type="entry name" value="Histidine kinase-like ATPase, C-terminal domain"/>
    <property type="match status" value="1"/>
</dbReference>
<dbReference type="InterPro" id="IPR003594">
    <property type="entry name" value="HATPase_dom"/>
</dbReference>
<evidence type="ECO:0000256" key="1">
    <source>
        <dbReference type="ARBA" id="ARBA00022679"/>
    </source>
</evidence>
<dbReference type="SMART" id="SM00387">
    <property type="entry name" value="HATPase_c"/>
    <property type="match status" value="1"/>
</dbReference>
<accession>A0ABV5V8Y5</accession>
<dbReference type="PANTHER" id="PTHR24421:SF56">
    <property type="entry name" value="OXYGEN SENSOR HISTIDINE KINASE RESPONSE REGULATOR DOST"/>
    <property type="match status" value="1"/>
</dbReference>
<dbReference type="RefSeq" id="WP_247463515.1">
    <property type="nucleotide sequence ID" value="NZ_JBHMAR010000002.1"/>
</dbReference>
<keyword evidence="2" id="KW-0418">Kinase</keyword>
<dbReference type="InterPro" id="IPR003018">
    <property type="entry name" value="GAF"/>
</dbReference>
<dbReference type="EMBL" id="JBHMAR010000002">
    <property type="protein sequence ID" value="MFB9734249.1"/>
    <property type="molecule type" value="Genomic_DNA"/>
</dbReference>
<proteinExistence type="predicted"/>
<dbReference type="SUPFAM" id="SSF55781">
    <property type="entry name" value="GAF domain-like"/>
    <property type="match status" value="2"/>
</dbReference>
<feature type="compositionally biased region" description="Basic and acidic residues" evidence="4">
    <location>
        <begin position="572"/>
        <end position="583"/>
    </location>
</feature>
<feature type="domain" description="GAF" evidence="5">
    <location>
        <begin position="61"/>
        <end position="209"/>
    </location>
</feature>
<evidence type="ECO:0000256" key="3">
    <source>
        <dbReference type="ARBA" id="ARBA00023012"/>
    </source>
</evidence>
<dbReference type="InterPro" id="IPR050482">
    <property type="entry name" value="Sensor_HK_TwoCompSys"/>
</dbReference>
<dbReference type="Gene3D" id="3.30.450.40">
    <property type="match status" value="2"/>
</dbReference>
<evidence type="ECO:0000256" key="2">
    <source>
        <dbReference type="ARBA" id="ARBA00022777"/>
    </source>
</evidence>
<dbReference type="InterPro" id="IPR011712">
    <property type="entry name" value="Sig_transdc_His_kin_sub3_dim/P"/>
</dbReference>
<dbReference type="SUPFAM" id="SSF55874">
    <property type="entry name" value="ATPase domain of HSP90 chaperone/DNA topoisomerase II/histidine kinase"/>
    <property type="match status" value="1"/>
</dbReference>
<name>A0ABV5V8Y5_9ACTN</name>
<evidence type="ECO:0000256" key="4">
    <source>
        <dbReference type="SAM" id="MobiDB-lite"/>
    </source>
</evidence>
<feature type="domain" description="GAF" evidence="5">
    <location>
        <begin position="230"/>
        <end position="378"/>
    </location>
</feature>
<dbReference type="Pfam" id="PF02518">
    <property type="entry name" value="HATPase_c"/>
    <property type="match status" value="1"/>
</dbReference>
<dbReference type="SMART" id="SM00065">
    <property type="entry name" value="GAF"/>
    <property type="match status" value="2"/>
</dbReference>
<evidence type="ECO:0000313" key="8">
    <source>
        <dbReference type="Proteomes" id="UP001589703"/>
    </source>
</evidence>
<keyword evidence="8" id="KW-1185">Reference proteome</keyword>
<dbReference type="Proteomes" id="UP001589703">
    <property type="component" value="Unassembled WGS sequence"/>
</dbReference>
<organism evidence="7 8">
    <name type="scientific">Streptomyces thermocoprophilus</name>
    <dbReference type="NCBI Taxonomy" id="78356"/>
    <lineage>
        <taxon>Bacteria</taxon>
        <taxon>Bacillati</taxon>
        <taxon>Actinomycetota</taxon>
        <taxon>Actinomycetes</taxon>
        <taxon>Kitasatosporales</taxon>
        <taxon>Streptomycetaceae</taxon>
        <taxon>Streptomyces</taxon>
    </lineage>
</organism>
<evidence type="ECO:0000259" key="5">
    <source>
        <dbReference type="SMART" id="SM00065"/>
    </source>
</evidence>
<evidence type="ECO:0000259" key="6">
    <source>
        <dbReference type="SMART" id="SM00387"/>
    </source>
</evidence>
<dbReference type="InterPro" id="IPR029016">
    <property type="entry name" value="GAF-like_dom_sf"/>
</dbReference>
<dbReference type="Gene3D" id="1.20.5.1930">
    <property type="match status" value="1"/>
</dbReference>
<feature type="domain" description="Histidine kinase/HSP90-like ATPase" evidence="6">
    <location>
        <begin position="490"/>
        <end position="580"/>
    </location>
</feature>
<sequence>MAGTEGARRTEGPGGARVRLPQLRLDELLEELQARIDAARGTRDRVHSLLEAVLSVGRELDLEQALRSIVEAAAALVDAEYAALGVIGPDGRRLSAFHTVGVTEQQIARIGHYPEGHGILGELIRHPEPLRLAKLSQHPASYGFPPHHPPMNTFLGVPIRVRDQVFGNLYLTEKRGGLQFDEEDESVLSTLAVAAGVAIDNARLYEESRLRERWLRATAEITHGLMSGAERAEVLGLLAERAREITGAALAAVAMPVEDTQSLSVELATGTEAELHRGLVLPVDGSLMGEAFRTAAPVTSEDIVTDQRVWAGPTRFTGLGPAVAVPVGTGVEGVRGVVLLVREAGQTAFSDKEIEPLQGFAAQAAVAMELADRRRDAEEIAVLQDRDRIARDLHDLAIQRLFATGMTLQSAGRFIEHQEAAERVVRAVDDLDETIKIIRSTIFGLRSRDGSARSGLRARVVRAVGEAAPVLGFAPSVRMEGLIDTHVSRETADHLMAVLSEALTNIARHARADRAAVALETDGREIRLTVTDNGVGLPEGGRRSGLRNMAERAEQLGGALHTRSPDGGGTELEWRVPVGERET</sequence>
<dbReference type="InterPro" id="IPR036890">
    <property type="entry name" value="HATPase_C_sf"/>
</dbReference>
<dbReference type="CDD" id="cd16917">
    <property type="entry name" value="HATPase_UhpB-NarQ-NarX-like"/>
    <property type="match status" value="1"/>
</dbReference>
<comment type="caution">
    <text evidence="7">The sequence shown here is derived from an EMBL/GenBank/DDBJ whole genome shotgun (WGS) entry which is preliminary data.</text>
</comment>
<reference evidence="7 8" key="1">
    <citation type="submission" date="2024-09" db="EMBL/GenBank/DDBJ databases">
        <authorList>
            <person name="Sun Q."/>
            <person name="Mori K."/>
        </authorList>
    </citation>
    <scope>NUCLEOTIDE SEQUENCE [LARGE SCALE GENOMIC DNA]</scope>
    <source>
        <strain evidence="7 8">JCM 10918</strain>
    </source>
</reference>
<gene>
    <name evidence="7" type="ORF">ACFFRO_03680</name>
</gene>
<keyword evidence="1" id="KW-0808">Transferase</keyword>
<dbReference type="Pfam" id="PF13185">
    <property type="entry name" value="GAF_2"/>
    <property type="match status" value="2"/>
</dbReference>
<protein>
    <submittedName>
        <fullName evidence="7">GAF domain-containing protein</fullName>
    </submittedName>
</protein>
<dbReference type="Pfam" id="PF07730">
    <property type="entry name" value="HisKA_3"/>
    <property type="match status" value="1"/>
</dbReference>
<keyword evidence="3" id="KW-0902">Two-component regulatory system</keyword>